<organism evidence="1 2">
    <name type="scientific">Sulfuricurvum kujiense</name>
    <dbReference type="NCBI Taxonomy" id="148813"/>
    <lineage>
        <taxon>Bacteria</taxon>
        <taxon>Pseudomonadati</taxon>
        <taxon>Campylobacterota</taxon>
        <taxon>Epsilonproteobacteria</taxon>
        <taxon>Campylobacterales</taxon>
        <taxon>Sulfurimonadaceae</taxon>
        <taxon>Sulfuricurvum</taxon>
    </lineage>
</organism>
<protein>
    <submittedName>
        <fullName evidence="1">Hemerythrin HHE cation-binding protein</fullName>
    </submittedName>
</protein>
<name>A0A2D3WK65_9BACT</name>
<evidence type="ECO:0000313" key="2">
    <source>
        <dbReference type="Proteomes" id="UP000228859"/>
    </source>
</evidence>
<evidence type="ECO:0000313" key="1">
    <source>
        <dbReference type="EMBL" id="DAB37499.1"/>
    </source>
</evidence>
<dbReference type="AlphaFoldDB" id="A0A2D3WK65"/>
<reference evidence="1 2" key="1">
    <citation type="journal article" date="2017" name="Front. Microbiol.">
        <title>Comparative Genomic Analysis of the Class Epsilonproteobacteria and Proposed Reclassification to Epsilonbacteraeota (phyl. nov.).</title>
        <authorList>
            <person name="Waite D.W."/>
            <person name="Vanwonterghem I."/>
            <person name="Rinke C."/>
            <person name="Parks D.H."/>
            <person name="Zhang Y."/>
            <person name="Takai K."/>
            <person name="Sievert S.M."/>
            <person name="Simon J."/>
            <person name="Campbell B.J."/>
            <person name="Hanson T.E."/>
            <person name="Woyke T."/>
            <person name="Klotz M.G."/>
            <person name="Hugenholtz P."/>
        </authorList>
    </citation>
    <scope>NUCLEOTIDE SEQUENCE [LARGE SCALE GENOMIC DNA]</scope>
    <source>
        <strain evidence="1">UBA12443</strain>
    </source>
</reference>
<feature type="non-terminal residue" evidence="1">
    <location>
        <position position="26"/>
    </location>
</feature>
<proteinExistence type="predicted"/>
<accession>A0A2D3WK65</accession>
<comment type="caution">
    <text evidence="1">The sequence shown here is derived from an EMBL/GenBank/DDBJ whole genome shotgun (WGS) entry which is preliminary data.</text>
</comment>
<gene>
    <name evidence="1" type="ORF">CFH83_10845</name>
</gene>
<sequence>MILEFMRDDHRACDHYYTEAENALSA</sequence>
<dbReference type="Proteomes" id="UP000228859">
    <property type="component" value="Unassembled WGS sequence"/>
</dbReference>
<dbReference type="EMBL" id="DLUI01000156">
    <property type="protein sequence ID" value="DAB37499.1"/>
    <property type="molecule type" value="Genomic_DNA"/>
</dbReference>